<evidence type="ECO:0000313" key="5">
    <source>
        <dbReference type="Proteomes" id="UP000321514"/>
    </source>
</evidence>
<evidence type="ECO:0000313" key="2">
    <source>
        <dbReference type="EMBL" id="GEN05889.1"/>
    </source>
</evidence>
<accession>A0A511SVG4</accession>
<organism evidence="2 5">
    <name type="scientific">Myxococcus fulvus</name>
    <dbReference type="NCBI Taxonomy" id="33"/>
    <lineage>
        <taxon>Bacteria</taxon>
        <taxon>Pseudomonadati</taxon>
        <taxon>Myxococcota</taxon>
        <taxon>Myxococcia</taxon>
        <taxon>Myxococcales</taxon>
        <taxon>Cystobacterineae</taxon>
        <taxon>Myxococcaceae</taxon>
        <taxon>Myxococcus</taxon>
    </lineage>
</organism>
<dbReference type="EMBL" id="FOIB01000002">
    <property type="protein sequence ID" value="SET64397.1"/>
    <property type="molecule type" value="Genomic_DNA"/>
</dbReference>
<keyword evidence="1" id="KW-1133">Transmembrane helix</keyword>
<reference evidence="3 4" key="1">
    <citation type="submission" date="2016-10" db="EMBL/GenBank/DDBJ databases">
        <authorList>
            <person name="Varghese N."/>
            <person name="Submissions S."/>
        </authorList>
    </citation>
    <scope>NUCLEOTIDE SEQUENCE [LARGE SCALE GENOMIC DNA]</scope>
    <source>
        <strain evidence="3 4">DSM 16525</strain>
    </source>
</reference>
<evidence type="ECO:0000313" key="3">
    <source>
        <dbReference type="EMBL" id="SET64397.1"/>
    </source>
</evidence>
<dbReference type="RefSeq" id="WP_074951346.1">
    <property type="nucleotide sequence ID" value="NZ_BJXR01000013.1"/>
</dbReference>
<proteinExistence type="predicted"/>
<reference evidence="2 5" key="2">
    <citation type="submission" date="2019-07" db="EMBL/GenBank/DDBJ databases">
        <title>Whole genome shotgun sequence of Myxococcus fulvus NBRC 100333.</title>
        <authorList>
            <person name="Hosoyama A."/>
            <person name="Uohara A."/>
            <person name="Ohji S."/>
            <person name="Ichikawa N."/>
        </authorList>
    </citation>
    <scope>NUCLEOTIDE SEQUENCE [LARGE SCALE GENOMIC DNA]</scope>
    <source>
        <strain evidence="2 5">NBRC 100333</strain>
    </source>
</reference>
<keyword evidence="4" id="KW-1185">Reference proteome</keyword>
<dbReference type="EMBL" id="BJXR01000013">
    <property type="protein sequence ID" value="GEN05889.1"/>
    <property type="molecule type" value="Genomic_DNA"/>
</dbReference>
<dbReference type="Proteomes" id="UP000183760">
    <property type="component" value="Unassembled WGS sequence"/>
</dbReference>
<dbReference type="Proteomes" id="UP000321514">
    <property type="component" value="Unassembled WGS sequence"/>
</dbReference>
<protein>
    <submittedName>
        <fullName evidence="2">Uncharacterized protein</fullName>
    </submittedName>
</protein>
<dbReference type="AlphaFoldDB" id="A0A511SVG4"/>
<sequence>MADAGRHLDARSWRELRDKSPDAVAYFADHLSRPCDECETFLEKNDDALGLEAMTDEALGGLAPVREDAVGWARLRKRLGPPRRVWLSGAVAVAVAAVVTFAVHPALLTGEQPGTSVRLKGGAALSLELTALARMPDGSLRPLADGAPLPPEAVVLVRYRASELADALLALESPDGSVQMLGGYALEAGTHDLREDGELAGVSLEGEQGPRTLVLAAWPRGQGSREARDAALARGLVPQEATLARLGLRVTAEGAR</sequence>
<keyword evidence="1" id="KW-0812">Transmembrane</keyword>
<dbReference type="OrthoDB" id="5381191at2"/>
<dbReference type="STRING" id="1334629.MFUL124B02_36145"/>
<comment type="caution">
    <text evidence="2">The sequence shown here is derived from an EMBL/GenBank/DDBJ whole genome shotgun (WGS) entry which is preliminary data.</text>
</comment>
<evidence type="ECO:0000256" key="1">
    <source>
        <dbReference type="SAM" id="Phobius"/>
    </source>
</evidence>
<name>A0A511SVG4_MYXFU</name>
<evidence type="ECO:0000313" key="4">
    <source>
        <dbReference type="Proteomes" id="UP000183760"/>
    </source>
</evidence>
<gene>
    <name evidence="2" type="ORF">MFU01_09260</name>
    <name evidence="3" type="ORF">SAMN05443572_102991</name>
</gene>
<keyword evidence="1" id="KW-0472">Membrane</keyword>
<feature type="transmembrane region" description="Helical" evidence="1">
    <location>
        <begin position="85"/>
        <end position="108"/>
    </location>
</feature>